<organism evidence="11 12">
    <name type="scientific">Syntrophobotulus glycolicus (strain DSM 8271 / FlGlyR)</name>
    <dbReference type="NCBI Taxonomy" id="645991"/>
    <lineage>
        <taxon>Bacteria</taxon>
        <taxon>Bacillati</taxon>
        <taxon>Bacillota</taxon>
        <taxon>Clostridia</taxon>
        <taxon>Eubacteriales</taxon>
        <taxon>Desulfitobacteriaceae</taxon>
        <taxon>Syntrophobotulus</taxon>
    </lineage>
</organism>
<reference evidence="11 12" key="1">
    <citation type="journal article" date="2011" name="Stand. Genomic Sci.">
        <title>Complete genome sequence of Syntrophobotulus glycolicus type strain (FlGlyR).</title>
        <authorList>
            <person name="Han C."/>
            <person name="Mwirichia R."/>
            <person name="Chertkov O."/>
            <person name="Held B."/>
            <person name="Lapidus A."/>
            <person name="Nolan M."/>
            <person name="Lucas S."/>
            <person name="Hammon N."/>
            <person name="Deshpande S."/>
            <person name="Cheng J.F."/>
            <person name="Tapia R."/>
            <person name="Goodwin L."/>
            <person name="Pitluck S."/>
            <person name="Huntemann M."/>
            <person name="Liolios K."/>
            <person name="Ivanova N."/>
            <person name="Pagani I."/>
            <person name="Mavromatis K."/>
            <person name="Ovchinikova G."/>
            <person name="Pati A."/>
            <person name="Chen A."/>
            <person name="Palaniappan K."/>
            <person name="Land M."/>
            <person name="Hauser L."/>
            <person name="Brambilla E.M."/>
            <person name="Rohde M."/>
            <person name="Spring S."/>
            <person name="Sikorski J."/>
            <person name="Goker M."/>
            <person name="Woyke T."/>
            <person name="Bristow J."/>
            <person name="Eisen J.A."/>
            <person name="Markowitz V."/>
            <person name="Hugenholtz P."/>
            <person name="Kyrpides N.C."/>
            <person name="Klenk H.P."/>
            <person name="Detter J.C."/>
        </authorList>
    </citation>
    <scope>NUCLEOTIDE SEQUENCE [LARGE SCALE GENOMIC DNA]</scope>
    <source>
        <strain evidence="12">DSM 8271 / FlGlyR</strain>
    </source>
</reference>
<protein>
    <recommendedName>
        <fullName evidence="7 8">Acyl carrier protein</fullName>
        <shortName evidence="7">ACP</shortName>
    </recommendedName>
</protein>
<dbReference type="InterPro" id="IPR009081">
    <property type="entry name" value="PP-bd_ACP"/>
</dbReference>
<dbReference type="PANTHER" id="PTHR20863">
    <property type="entry name" value="ACYL CARRIER PROTEIN"/>
    <property type="match status" value="1"/>
</dbReference>
<comment type="similarity">
    <text evidence="7">Belongs to the acyl carrier protein (ACP) family.</text>
</comment>
<gene>
    <name evidence="7" type="primary">acpP</name>
    <name evidence="11" type="ordered locus">Sgly_2313</name>
</gene>
<evidence type="ECO:0000256" key="5">
    <source>
        <dbReference type="ARBA" id="ARBA00023098"/>
    </source>
</evidence>
<keyword evidence="7" id="KW-0963">Cytoplasm</keyword>
<dbReference type="SUPFAM" id="SSF47336">
    <property type="entry name" value="ACP-like"/>
    <property type="match status" value="1"/>
</dbReference>
<comment type="PTM">
    <text evidence="9">4'-phosphopantetheine is transferred from CoA to a specific serine of apo-ACP by acpS.</text>
</comment>
<dbReference type="OrthoDB" id="9804551at2"/>
<dbReference type="UniPathway" id="UPA00094"/>
<dbReference type="PANTHER" id="PTHR20863:SF76">
    <property type="entry name" value="CARRIER DOMAIN-CONTAINING PROTEIN"/>
    <property type="match status" value="1"/>
</dbReference>
<dbReference type="PROSITE" id="PS50075">
    <property type="entry name" value="CARRIER"/>
    <property type="match status" value="1"/>
</dbReference>
<dbReference type="Proteomes" id="UP000007488">
    <property type="component" value="Chromosome"/>
</dbReference>
<dbReference type="PROSITE" id="PS00012">
    <property type="entry name" value="PHOSPHOPANTETHEINE"/>
    <property type="match status" value="1"/>
</dbReference>
<accession>F0SUF1</accession>
<evidence type="ECO:0000256" key="7">
    <source>
        <dbReference type="HAMAP-Rule" id="MF_01217"/>
    </source>
</evidence>
<comment type="PTM">
    <text evidence="7">4'-phosphopantetheine is transferred from CoA to a specific serine of apo-ACP by AcpS. This modification is essential for activity because fatty acids are bound in thioester linkage to the sulfhydryl of the prosthetic group.</text>
</comment>
<comment type="pathway">
    <text evidence="7 9">Lipid metabolism; fatty acid biosynthesis.</text>
</comment>
<dbReference type="eggNOG" id="COG0236">
    <property type="taxonomic scope" value="Bacteria"/>
</dbReference>
<sequence>MDIFEKVKAIVVDQLGVDDEEIALETTFQSLNADSLDIVELVMALEEEFDIDIADEEVENIQSVGDIINYINANK</sequence>
<evidence type="ECO:0000259" key="10">
    <source>
        <dbReference type="PROSITE" id="PS50075"/>
    </source>
</evidence>
<comment type="subcellular location">
    <subcellularLocation>
        <location evidence="7">Cytoplasm</location>
    </subcellularLocation>
</comment>
<evidence type="ECO:0000256" key="2">
    <source>
        <dbReference type="ARBA" id="ARBA00022516"/>
    </source>
</evidence>
<evidence type="ECO:0000256" key="8">
    <source>
        <dbReference type="NCBIfam" id="TIGR00517"/>
    </source>
</evidence>
<evidence type="ECO:0000256" key="6">
    <source>
        <dbReference type="ARBA" id="ARBA00023160"/>
    </source>
</evidence>
<name>F0SUF1_SYNGF</name>
<evidence type="ECO:0000313" key="12">
    <source>
        <dbReference type="Proteomes" id="UP000007488"/>
    </source>
</evidence>
<keyword evidence="5 7" id="KW-0443">Lipid metabolism</keyword>
<dbReference type="STRING" id="645991.Sgly_2313"/>
<keyword evidence="4 7" id="KW-0276">Fatty acid metabolism</keyword>
<evidence type="ECO:0000256" key="3">
    <source>
        <dbReference type="ARBA" id="ARBA00022553"/>
    </source>
</evidence>
<evidence type="ECO:0000256" key="1">
    <source>
        <dbReference type="ARBA" id="ARBA00022450"/>
    </source>
</evidence>
<dbReference type="NCBIfam" id="NF002148">
    <property type="entry name" value="PRK00982.1-2"/>
    <property type="match status" value="1"/>
</dbReference>
<dbReference type="GO" id="GO:0005829">
    <property type="term" value="C:cytosol"/>
    <property type="evidence" value="ECO:0007669"/>
    <property type="project" value="TreeGrafter"/>
</dbReference>
<dbReference type="HOGENOM" id="CLU_108696_5_1_9"/>
<dbReference type="EMBL" id="CP002547">
    <property type="protein sequence ID" value="ADY56601.1"/>
    <property type="molecule type" value="Genomic_DNA"/>
</dbReference>
<dbReference type="GO" id="GO:0016020">
    <property type="term" value="C:membrane"/>
    <property type="evidence" value="ECO:0007669"/>
    <property type="project" value="GOC"/>
</dbReference>
<dbReference type="InterPro" id="IPR003231">
    <property type="entry name" value="ACP"/>
</dbReference>
<dbReference type="AlphaFoldDB" id="F0SUF1"/>
<keyword evidence="1 7" id="KW-0596">Phosphopantetheine</keyword>
<keyword evidence="12" id="KW-1185">Reference proteome</keyword>
<dbReference type="GO" id="GO:0000035">
    <property type="term" value="F:acyl binding"/>
    <property type="evidence" value="ECO:0007669"/>
    <property type="project" value="TreeGrafter"/>
</dbReference>
<dbReference type="KEGG" id="sgy:Sgly_2313"/>
<evidence type="ECO:0000256" key="9">
    <source>
        <dbReference type="RuleBase" id="RU003545"/>
    </source>
</evidence>
<dbReference type="HAMAP" id="MF_01217">
    <property type="entry name" value="Acyl_carrier"/>
    <property type="match status" value="1"/>
</dbReference>
<keyword evidence="6 7" id="KW-0275">Fatty acid biosynthesis</keyword>
<dbReference type="InterPro" id="IPR006162">
    <property type="entry name" value="Ppantetheine_attach_site"/>
</dbReference>
<dbReference type="NCBIfam" id="TIGR00517">
    <property type="entry name" value="acyl_carrier"/>
    <property type="match status" value="1"/>
</dbReference>
<dbReference type="RefSeq" id="WP_013625466.1">
    <property type="nucleotide sequence ID" value="NC_015172.1"/>
</dbReference>
<proteinExistence type="inferred from homology"/>
<dbReference type="InterPro" id="IPR036736">
    <property type="entry name" value="ACP-like_sf"/>
</dbReference>
<comment type="function">
    <text evidence="7 9">Carrier of the growing fatty acid chain in fatty acid biosynthesis.</text>
</comment>
<evidence type="ECO:0000256" key="4">
    <source>
        <dbReference type="ARBA" id="ARBA00022832"/>
    </source>
</evidence>
<dbReference type="Gene3D" id="1.10.1200.10">
    <property type="entry name" value="ACP-like"/>
    <property type="match status" value="1"/>
</dbReference>
<feature type="modified residue" description="O-(pantetheine 4'-phosphoryl)serine" evidence="7">
    <location>
        <position position="35"/>
    </location>
</feature>
<reference evidence="12" key="2">
    <citation type="submission" date="2011-02" db="EMBL/GenBank/DDBJ databases">
        <title>The complete genome of Syntrophobotulus glycolicus DSM 8271.</title>
        <authorList>
            <person name="Lucas S."/>
            <person name="Copeland A."/>
            <person name="Lapidus A."/>
            <person name="Bruce D."/>
            <person name="Goodwin L."/>
            <person name="Pitluck S."/>
            <person name="Kyrpides N."/>
            <person name="Mavromatis K."/>
            <person name="Pagani I."/>
            <person name="Ivanova N."/>
            <person name="Mikhailova N."/>
            <person name="Chertkov O."/>
            <person name="Held B."/>
            <person name="Detter J.C."/>
            <person name="Tapia R."/>
            <person name="Han C."/>
            <person name="Land M."/>
            <person name="Hauser L."/>
            <person name="Markowitz V."/>
            <person name="Cheng J.-F."/>
            <person name="Hugenholtz P."/>
            <person name="Woyke T."/>
            <person name="Wu D."/>
            <person name="Spring S."/>
            <person name="Schroeder M."/>
            <person name="Brambilla E."/>
            <person name="Klenk H.-P."/>
            <person name="Eisen J.A."/>
        </authorList>
    </citation>
    <scope>NUCLEOTIDE SEQUENCE [LARGE SCALE GENOMIC DNA]</scope>
    <source>
        <strain evidence="12">DSM 8271 / FlGlyR</strain>
    </source>
</reference>
<keyword evidence="3 7" id="KW-0597">Phosphoprotein</keyword>
<keyword evidence="2 7" id="KW-0444">Lipid biosynthesis</keyword>
<feature type="domain" description="Carrier" evidence="10">
    <location>
        <begin position="1"/>
        <end position="75"/>
    </location>
</feature>
<dbReference type="Pfam" id="PF00550">
    <property type="entry name" value="PP-binding"/>
    <property type="match status" value="1"/>
</dbReference>
<dbReference type="NCBIfam" id="NF002150">
    <property type="entry name" value="PRK00982.1-4"/>
    <property type="match status" value="1"/>
</dbReference>
<dbReference type="GO" id="GO:0009245">
    <property type="term" value="P:lipid A biosynthetic process"/>
    <property type="evidence" value="ECO:0007669"/>
    <property type="project" value="TreeGrafter"/>
</dbReference>
<dbReference type="GO" id="GO:0000036">
    <property type="term" value="F:acyl carrier activity"/>
    <property type="evidence" value="ECO:0007669"/>
    <property type="project" value="UniProtKB-UniRule"/>
</dbReference>
<evidence type="ECO:0000313" key="11">
    <source>
        <dbReference type="EMBL" id="ADY56601.1"/>
    </source>
</evidence>